<keyword evidence="1" id="KW-0812">Transmembrane</keyword>
<comment type="caution">
    <text evidence="2">The sequence shown here is derived from an EMBL/GenBank/DDBJ whole genome shotgun (WGS) entry which is preliminary data.</text>
</comment>
<dbReference type="OrthoDB" id="3254104at2759"/>
<dbReference type="Proteomes" id="UP000803844">
    <property type="component" value="Unassembled WGS sequence"/>
</dbReference>
<feature type="transmembrane region" description="Helical" evidence="1">
    <location>
        <begin position="54"/>
        <end position="74"/>
    </location>
</feature>
<proteinExistence type="predicted"/>
<name>A0A9P4XSE3_CRYP1</name>
<reference evidence="2" key="1">
    <citation type="journal article" date="2020" name="Phytopathology">
        <title>Genome sequence of the chestnut blight fungus Cryphonectria parasitica EP155: A fundamental resource for an archetypical invasive plant pathogen.</title>
        <authorList>
            <person name="Crouch J.A."/>
            <person name="Dawe A."/>
            <person name="Aerts A."/>
            <person name="Barry K."/>
            <person name="Churchill A.C.L."/>
            <person name="Grimwood J."/>
            <person name="Hillman B."/>
            <person name="Milgroom M.G."/>
            <person name="Pangilinan J."/>
            <person name="Smith M."/>
            <person name="Salamov A."/>
            <person name="Schmutz J."/>
            <person name="Yadav J."/>
            <person name="Grigoriev I.V."/>
            <person name="Nuss D."/>
        </authorList>
    </citation>
    <scope>NUCLEOTIDE SEQUENCE</scope>
    <source>
        <strain evidence="2">EP155</strain>
    </source>
</reference>
<sequence>MDYSSMILEANSIPAYYNLAAATTLWSILTGILVLPGTFTSLQQKEAFLQHIPLLPIAAFLCCLGIIGLSWLWFKFHKNYYWILSHLFLPGALNAFSGLISIFINVYTAKDHRWSPTAWVSLGVVLVSLCFMTIMSSICKWKLYLLKRKLFDVGYN</sequence>
<accession>A0A9P4XSE3</accession>
<feature type="transmembrane region" description="Helical" evidence="1">
    <location>
        <begin position="80"/>
        <end position="107"/>
    </location>
</feature>
<dbReference type="GeneID" id="63835166"/>
<dbReference type="AlphaFoldDB" id="A0A9P4XSE3"/>
<feature type="transmembrane region" description="Helical" evidence="1">
    <location>
        <begin position="119"/>
        <end position="138"/>
    </location>
</feature>
<dbReference type="EMBL" id="MU032354">
    <property type="protein sequence ID" value="KAF3760066.1"/>
    <property type="molecule type" value="Genomic_DNA"/>
</dbReference>
<organism evidence="2 3">
    <name type="scientific">Cryphonectria parasitica (strain ATCC 38755 / EP155)</name>
    <dbReference type="NCBI Taxonomy" id="660469"/>
    <lineage>
        <taxon>Eukaryota</taxon>
        <taxon>Fungi</taxon>
        <taxon>Dikarya</taxon>
        <taxon>Ascomycota</taxon>
        <taxon>Pezizomycotina</taxon>
        <taxon>Sordariomycetes</taxon>
        <taxon>Sordariomycetidae</taxon>
        <taxon>Diaporthales</taxon>
        <taxon>Cryphonectriaceae</taxon>
        <taxon>Cryphonectria-Endothia species complex</taxon>
        <taxon>Cryphonectria</taxon>
    </lineage>
</organism>
<keyword evidence="3" id="KW-1185">Reference proteome</keyword>
<evidence type="ECO:0000256" key="1">
    <source>
        <dbReference type="SAM" id="Phobius"/>
    </source>
</evidence>
<feature type="transmembrane region" description="Helical" evidence="1">
    <location>
        <begin position="20"/>
        <end position="42"/>
    </location>
</feature>
<keyword evidence="1" id="KW-0472">Membrane</keyword>
<dbReference type="RefSeq" id="XP_040771045.1">
    <property type="nucleotide sequence ID" value="XM_040918037.1"/>
</dbReference>
<protein>
    <submittedName>
        <fullName evidence="2">Uncharacterized protein</fullName>
    </submittedName>
</protein>
<evidence type="ECO:0000313" key="2">
    <source>
        <dbReference type="EMBL" id="KAF3760066.1"/>
    </source>
</evidence>
<evidence type="ECO:0000313" key="3">
    <source>
        <dbReference type="Proteomes" id="UP000803844"/>
    </source>
</evidence>
<gene>
    <name evidence="2" type="ORF">M406DRAFT_269836</name>
</gene>
<keyword evidence="1" id="KW-1133">Transmembrane helix</keyword>